<dbReference type="AlphaFoldDB" id="A0A3R7VWP6"/>
<dbReference type="Pfam" id="PF05834">
    <property type="entry name" value="Lycopene_cycl"/>
    <property type="match status" value="1"/>
</dbReference>
<evidence type="ECO:0000313" key="2">
    <source>
        <dbReference type="Proteomes" id="UP000284763"/>
    </source>
</evidence>
<dbReference type="Proteomes" id="UP000284763">
    <property type="component" value="Unassembled WGS sequence"/>
</dbReference>
<dbReference type="PRINTS" id="PR00420">
    <property type="entry name" value="RNGMNOXGNASE"/>
</dbReference>
<proteinExistence type="predicted"/>
<protein>
    <submittedName>
        <fullName evidence="1">NAD(P)/FAD-dependent oxidoreductase</fullName>
    </submittedName>
</protein>
<dbReference type="RefSeq" id="WP_259132998.1">
    <property type="nucleotide sequence ID" value="NZ_JANUCS010000001.1"/>
</dbReference>
<dbReference type="EMBL" id="QZAB01000459">
    <property type="protein sequence ID" value="RQD82343.1"/>
    <property type="molecule type" value="Genomic_DNA"/>
</dbReference>
<dbReference type="PANTHER" id="PTHR42685:SF18">
    <property type="entry name" value="DIGERANYLGERANYLGLYCEROPHOSPHOLIPID REDUCTASE"/>
    <property type="match status" value="1"/>
</dbReference>
<evidence type="ECO:0000313" key="1">
    <source>
        <dbReference type="EMBL" id="RQD82343.1"/>
    </source>
</evidence>
<dbReference type="SUPFAM" id="SSF51905">
    <property type="entry name" value="FAD/NAD(P)-binding domain"/>
    <property type="match status" value="1"/>
</dbReference>
<gene>
    <name evidence="1" type="ORF">D5R95_07350</name>
</gene>
<dbReference type="Gene3D" id="3.50.50.60">
    <property type="entry name" value="FAD/NAD(P)-binding domain"/>
    <property type="match status" value="1"/>
</dbReference>
<reference evidence="1 2" key="1">
    <citation type="submission" date="2018-08" db="EMBL/GenBank/DDBJ databases">
        <title>The metabolism and importance of syntrophic acetate oxidation coupled to methane or sulfide production in haloalkaline environments.</title>
        <authorList>
            <person name="Timmers P.H.A."/>
            <person name="Vavourakis C.D."/>
            <person name="Sorokin D.Y."/>
            <person name="Sinninghe Damste J.S."/>
            <person name="Muyzer G."/>
            <person name="Stams A.J.M."/>
            <person name="Plugge C.M."/>
        </authorList>
    </citation>
    <scope>NUCLEOTIDE SEQUENCE [LARGE SCALE GENOMIC DNA]</scope>
    <source>
        <strain evidence="1">MSAO_Arc3</strain>
    </source>
</reference>
<dbReference type="GO" id="GO:0016628">
    <property type="term" value="F:oxidoreductase activity, acting on the CH-CH group of donors, NAD or NADP as acceptor"/>
    <property type="evidence" value="ECO:0007669"/>
    <property type="project" value="InterPro"/>
</dbReference>
<dbReference type="NCBIfam" id="TIGR02032">
    <property type="entry name" value="GG-red-SF"/>
    <property type="match status" value="1"/>
</dbReference>
<name>A0A3R7VWP6_9EURY</name>
<dbReference type="InterPro" id="IPR011777">
    <property type="entry name" value="Geranylgeranyl_Rdtase_fam"/>
</dbReference>
<organism evidence="1 2">
    <name type="scientific">Methanosalsum natronophilum</name>
    <dbReference type="NCBI Taxonomy" id="768733"/>
    <lineage>
        <taxon>Archaea</taxon>
        <taxon>Methanobacteriati</taxon>
        <taxon>Methanobacteriota</taxon>
        <taxon>Stenosarchaea group</taxon>
        <taxon>Methanomicrobia</taxon>
        <taxon>Methanosarcinales</taxon>
        <taxon>Methanosarcinaceae</taxon>
        <taxon>Methanosalsum</taxon>
    </lineage>
</organism>
<dbReference type="PANTHER" id="PTHR42685">
    <property type="entry name" value="GERANYLGERANYL DIPHOSPHATE REDUCTASE"/>
    <property type="match status" value="1"/>
</dbReference>
<dbReference type="InterPro" id="IPR036188">
    <property type="entry name" value="FAD/NAD-bd_sf"/>
</dbReference>
<dbReference type="InterPro" id="IPR050407">
    <property type="entry name" value="Geranylgeranyl_reductase"/>
</dbReference>
<accession>A0A3R7VWP6</accession>
<dbReference type="Gene3D" id="3.30.9.10">
    <property type="entry name" value="D-Amino Acid Oxidase, subunit A, domain 2"/>
    <property type="match status" value="1"/>
</dbReference>
<sequence>MIYDVVVVGAGPTGSLAAKYVALNGAKVLLIEEHSSIGSPVECTGLLSTKAIYECDLSPSDSFILNKISSAYVYSPNGNFIDVQGKDIKAYVVSRKSFDQTLTYEAIKSGVTLLLNTKLVDICSKNEYQHILVIKNGTTKSIKTKIIIGADGIKSNVAKLSGLGNVKKVLSGIQIETQYMSRCPDHVELFLGSCAPGFFAWTVPINEKLSRIGLAIDSNSDINALEYLNNFCEQNSTIKGNRIGSVLDLSVGCIPLGTLKSTVSHRTLIVGDAAGQVKPTSGGGIYPGAVCAKIAGEVAANAALNNNLANNHLIQYETKWRKSIGKELDIGFRFRKISNNFSDNDWNEIISALNNDKVRDIITEYGDIDHPSVLMKKLISLKTSSSLIKLLKVFTRNIR</sequence>
<comment type="caution">
    <text evidence="1">The sequence shown here is derived from an EMBL/GenBank/DDBJ whole genome shotgun (WGS) entry which is preliminary data.</text>
</comment>